<dbReference type="EMBL" id="RCHS01002669">
    <property type="protein sequence ID" value="RMX46566.1"/>
    <property type="molecule type" value="Genomic_DNA"/>
</dbReference>
<protein>
    <recommendedName>
        <fullName evidence="3">DEAD/DEAH box helicase domain-containing protein</fullName>
    </recommendedName>
</protein>
<feature type="non-terminal residue" evidence="1">
    <location>
        <position position="1"/>
    </location>
</feature>
<sequence length="53" mass="5848">LYIHCNGRTARASREGLSVILVGPEEMGSYKKIMKTLNGGVDMEISSHNQELL</sequence>
<evidence type="ECO:0008006" key="3">
    <source>
        <dbReference type="Google" id="ProtNLM"/>
    </source>
</evidence>
<reference evidence="1 2" key="1">
    <citation type="journal article" date="2018" name="Sci. Rep.">
        <title>Comparative analysis of the Pocillopora damicornis genome highlights role of immune system in coral evolution.</title>
        <authorList>
            <person name="Cunning R."/>
            <person name="Bay R.A."/>
            <person name="Gillette P."/>
            <person name="Baker A.C."/>
            <person name="Traylor-Knowles N."/>
        </authorList>
    </citation>
    <scope>NUCLEOTIDE SEQUENCE [LARGE SCALE GENOMIC DNA]</scope>
    <source>
        <strain evidence="1">RSMAS</strain>
        <tissue evidence="1">Whole animal</tissue>
    </source>
</reference>
<keyword evidence="2" id="KW-1185">Reference proteome</keyword>
<gene>
    <name evidence="1" type="ORF">pdam_00025862</name>
</gene>
<dbReference type="Gene3D" id="3.40.50.300">
    <property type="entry name" value="P-loop containing nucleotide triphosphate hydrolases"/>
    <property type="match status" value="1"/>
</dbReference>
<evidence type="ECO:0000313" key="2">
    <source>
        <dbReference type="Proteomes" id="UP000275408"/>
    </source>
</evidence>
<dbReference type="InterPro" id="IPR027417">
    <property type="entry name" value="P-loop_NTPase"/>
</dbReference>
<dbReference type="Proteomes" id="UP000275408">
    <property type="component" value="Unassembled WGS sequence"/>
</dbReference>
<evidence type="ECO:0000313" key="1">
    <source>
        <dbReference type="EMBL" id="RMX46566.1"/>
    </source>
</evidence>
<dbReference type="AlphaFoldDB" id="A0A3M6TYZ2"/>
<name>A0A3M6TYZ2_POCDA</name>
<dbReference type="STRING" id="46731.A0A3M6TYZ2"/>
<proteinExistence type="predicted"/>
<dbReference type="SUPFAM" id="SSF52540">
    <property type="entry name" value="P-loop containing nucleoside triphosphate hydrolases"/>
    <property type="match status" value="1"/>
</dbReference>
<comment type="caution">
    <text evidence="1">The sequence shown here is derived from an EMBL/GenBank/DDBJ whole genome shotgun (WGS) entry which is preliminary data.</text>
</comment>
<accession>A0A3M6TYZ2</accession>
<organism evidence="1 2">
    <name type="scientific">Pocillopora damicornis</name>
    <name type="common">Cauliflower coral</name>
    <name type="synonym">Millepora damicornis</name>
    <dbReference type="NCBI Taxonomy" id="46731"/>
    <lineage>
        <taxon>Eukaryota</taxon>
        <taxon>Metazoa</taxon>
        <taxon>Cnidaria</taxon>
        <taxon>Anthozoa</taxon>
        <taxon>Hexacorallia</taxon>
        <taxon>Scleractinia</taxon>
        <taxon>Astrocoeniina</taxon>
        <taxon>Pocilloporidae</taxon>
        <taxon>Pocillopora</taxon>
    </lineage>
</organism>